<dbReference type="Proteomes" id="UP000294360">
    <property type="component" value="Chromosome"/>
</dbReference>
<dbReference type="AlphaFoldDB" id="A0A4U8Z480"/>
<accession>A0A4U8Z480</accession>
<dbReference type="EMBL" id="LR536450">
    <property type="protein sequence ID" value="VFU10091.1"/>
    <property type="molecule type" value="Genomic_DNA"/>
</dbReference>
<proteinExistence type="predicted"/>
<gene>
    <name evidence="2" type="ORF">MTUNDRAET4_3204</name>
</gene>
<evidence type="ECO:0000256" key="1">
    <source>
        <dbReference type="SAM" id="MobiDB-lite"/>
    </source>
</evidence>
<reference evidence="2 3" key="1">
    <citation type="submission" date="2019-03" db="EMBL/GenBank/DDBJ databases">
        <authorList>
            <person name="Kox A.R. M."/>
        </authorList>
    </citation>
    <scope>NUCLEOTIDE SEQUENCE [LARGE SCALE GENOMIC DNA]</scope>
    <source>
        <strain evidence="2">MTUNDRAET4 annotated genome</strain>
    </source>
</reference>
<organism evidence="2 3">
    <name type="scientific">Methylocella tundrae</name>
    <dbReference type="NCBI Taxonomy" id="227605"/>
    <lineage>
        <taxon>Bacteria</taxon>
        <taxon>Pseudomonadati</taxon>
        <taxon>Pseudomonadota</taxon>
        <taxon>Alphaproteobacteria</taxon>
        <taxon>Hyphomicrobiales</taxon>
        <taxon>Beijerinckiaceae</taxon>
        <taxon>Methylocella</taxon>
    </lineage>
</organism>
<feature type="region of interest" description="Disordered" evidence="1">
    <location>
        <begin position="54"/>
        <end position="88"/>
    </location>
</feature>
<protein>
    <submittedName>
        <fullName evidence="2">Uncharacterized protein</fullName>
    </submittedName>
</protein>
<dbReference type="KEGG" id="mtun:MTUNDRAET4_3204"/>
<evidence type="ECO:0000313" key="3">
    <source>
        <dbReference type="Proteomes" id="UP000294360"/>
    </source>
</evidence>
<name>A0A4U8Z480_METTU</name>
<sequence length="88" mass="9302">MNDEPLLTRLRSQLNSWRAGLFQGRTAPYGGVYGLARAQAARARLAGQVAGAHAKAKWGNDAGKEAAPKPFAEPDASRQGARPAGMSR</sequence>
<evidence type="ECO:0000313" key="2">
    <source>
        <dbReference type="EMBL" id="VFU10091.1"/>
    </source>
</evidence>